<name>A0A0K9F8Q1_9BACI</name>
<keyword evidence="10 17" id="KW-1133">Transmembrane helix</keyword>
<evidence type="ECO:0000256" key="11">
    <source>
        <dbReference type="ARBA" id="ARBA00023136"/>
    </source>
</evidence>
<evidence type="ECO:0000256" key="14">
    <source>
        <dbReference type="ARBA" id="ARBA00032707"/>
    </source>
</evidence>
<evidence type="ECO:0000256" key="6">
    <source>
        <dbReference type="ARBA" id="ARBA00022692"/>
    </source>
</evidence>
<keyword evidence="6 17" id="KW-0812">Transmembrane</keyword>
<dbReference type="PANTHER" id="PTHR30622">
    <property type="entry name" value="UNDECAPRENYL-DIPHOSPHATASE"/>
    <property type="match status" value="1"/>
</dbReference>
<evidence type="ECO:0000256" key="17">
    <source>
        <dbReference type="HAMAP-Rule" id="MF_01006"/>
    </source>
</evidence>
<comment type="subcellular location">
    <subcellularLocation>
        <location evidence="1 17">Cell membrane</location>
        <topology evidence="1 17">Multi-pass membrane protein</topology>
    </subcellularLocation>
</comment>
<dbReference type="GeneID" id="96599488"/>
<dbReference type="GO" id="GO:0009252">
    <property type="term" value="P:peptidoglycan biosynthetic process"/>
    <property type="evidence" value="ECO:0007669"/>
    <property type="project" value="UniProtKB-KW"/>
</dbReference>
<keyword evidence="13 17" id="KW-0961">Cell wall biogenesis/degradation</keyword>
<proteinExistence type="inferred from homology"/>
<comment type="miscellaneous">
    <text evidence="17">Bacitracin is thought to be involved in the inhibition of peptidoglycan synthesis by sequestering undecaprenyl diphosphate, thereby reducing the pool of lipid carrier available.</text>
</comment>
<feature type="transmembrane region" description="Helical" evidence="17">
    <location>
        <begin position="94"/>
        <end position="112"/>
    </location>
</feature>
<dbReference type="Proteomes" id="UP000037326">
    <property type="component" value="Unassembled WGS sequence"/>
</dbReference>
<dbReference type="PANTHER" id="PTHR30622:SF3">
    <property type="entry name" value="UNDECAPRENYL-DIPHOSPHATASE"/>
    <property type="match status" value="1"/>
</dbReference>
<evidence type="ECO:0000256" key="8">
    <source>
        <dbReference type="ARBA" id="ARBA00022960"/>
    </source>
</evidence>
<feature type="transmembrane region" description="Helical" evidence="17">
    <location>
        <begin position="195"/>
        <end position="215"/>
    </location>
</feature>
<evidence type="ECO:0000313" key="19">
    <source>
        <dbReference type="Proteomes" id="UP000037326"/>
    </source>
</evidence>
<evidence type="ECO:0000256" key="13">
    <source>
        <dbReference type="ARBA" id="ARBA00023316"/>
    </source>
</evidence>
<keyword evidence="12 17" id="KW-0046">Antibiotic resistance</keyword>
<comment type="function">
    <text evidence="17">Catalyzes the dephosphorylation of undecaprenyl diphosphate (UPP). Confers resistance to bacitracin.</text>
</comment>
<dbReference type="PATRIC" id="fig|582475.4.peg.5046"/>
<dbReference type="HAMAP" id="MF_01006">
    <property type="entry name" value="Undec_diphosphatase"/>
    <property type="match status" value="1"/>
</dbReference>
<feature type="transmembrane region" description="Helical" evidence="17">
    <location>
        <begin position="155"/>
        <end position="175"/>
    </location>
</feature>
<evidence type="ECO:0000256" key="5">
    <source>
        <dbReference type="ARBA" id="ARBA00022475"/>
    </source>
</evidence>
<keyword evidence="9 17" id="KW-0573">Peptidoglycan synthesis</keyword>
<dbReference type="OrthoDB" id="9808289at2"/>
<keyword evidence="8 17" id="KW-0133">Cell shape</keyword>
<evidence type="ECO:0000256" key="9">
    <source>
        <dbReference type="ARBA" id="ARBA00022984"/>
    </source>
</evidence>
<comment type="similarity">
    <text evidence="2 17">Belongs to the UppP family.</text>
</comment>
<dbReference type="RefSeq" id="WP_049667314.1">
    <property type="nucleotide sequence ID" value="NZ_LFXJ01000006.1"/>
</dbReference>
<evidence type="ECO:0000256" key="12">
    <source>
        <dbReference type="ARBA" id="ARBA00023251"/>
    </source>
</evidence>
<dbReference type="GO" id="GO:0050380">
    <property type="term" value="F:undecaprenyl-diphosphatase activity"/>
    <property type="evidence" value="ECO:0007669"/>
    <property type="project" value="UniProtKB-UniRule"/>
</dbReference>
<dbReference type="AlphaFoldDB" id="A0A0K9F8Q1"/>
<dbReference type="EMBL" id="LFXJ01000006">
    <property type="protein sequence ID" value="KMY30890.1"/>
    <property type="molecule type" value="Genomic_DNA"/>
</dbReference>
<evidence type="ECO:0000256" key="3">
    <source>
        <dbReference type="ARBA" id="ARBA00012374"/>
    </source>
</evidence>
<dbReference type="GO" id="GO:0005886">
    <property type="term" value="C:plasma membrane"/>
    <property type="evidence" value="ECO:0007669"/>
    <property type="project" value="UniProtKB-SubCell"/>
</dbReference>
<evidence type="ECO:0000256" key="4">
    <source>
        <dbReference type="ARBA" id="ARBA00021581"/>
    </source>
</evidence>
<feature type="transmembrane region" description="Helical" evidence="17">
    <location>
        <begin position="124"/>
        <end position="143"/>
    </location>
</feature>
<sequence>MDIIELLKALILGFVEGMTEFAPVSSTGHMIIVDDMWLKTEEFLGKYPANTFKIVVQLGSILAVVVVMWKRMLNLVGLYKIDGQSKSVKGHFNLMHVIVGMLPAVVLGFAFKDFIDDHLFKVEHVIYALVAGALLMIAADKLAPKRPKVDSLDKISYGLAFKVGLVQCLSLWPGFSRSGATISGGVLFGMSHRVAADFTFIMAVPIMAGASLVSVLKNWDTLSMDYFGFYVVGFISSFIFALLSIKFFLALISKVKLMPFAIYRLVLAAVLAVIIFM</sequence>
<dbReference type="Pfam" id="PF02673">
    <property type="entry name" value="BacA"/>
    <property type="match status" value="1"/>
</dbReference>
<feature type="transmembrane region" description="Helical" evidence="17">
    <location>
        <begin position="227"/>
        <end position="251"/>
    </location>
</feature>
<comment type="caution">
    <text evidence="18">The sequence shown here is derived from an EMBL/GenBank/DDBJ whole genome shotgun (WGS) entry which is preliminary data.</text>
</comment>
<keyword evidence="5 17" id="KW-1003">Cell membrane</keyword>
<protein>
    <recommendedName>
        <fullName evidence="4 17">Undecaprenyl-diphosphatase</fullName>
        <ecNumber evidence="3 17">3.6.1.27</ecNumber>
    </recommendedName>
    <alternativeName>
        <fullName evidence="15 17">Bacitracin resistance protein</fullName>
    </alternativeName>
    <alternativeName>
        <fullName evidence="14 17">Undecaprenyl pyrophosphate phosphatase</fullName>
    </alternativeName>
</protein>
<evidence type="ECO:0000256" key="2">
    <source>
        <dbReference type="ARBA" id="ARBA00010621"/>
    </source>
</evidence>
<feature type="transmembrane region" description="Helical" evidence="17">
    <location>
        <begin position="54"/>
        <end position="73"/>
    </location>
</feature>
<dbReference type="GO" id="GO:0071555">
    <property type="term" value="P:cell wall organization"/>
    <property type="evidence" value="ECO:0007669"/>
    <property type="project" value="UniProtKB-KW"/>
</dbReference>
<accession>A0A0K9F8Q1</accession>
<dbReference type="NCBIfam" id="TIGR00753">
    <property type="entry name" value="undec_PP_bacA"/>
    <property type="match status" value="1"/>
</dbReference>
<evidence type="ECO:0000256" key="7">
    <source>
        <dbReference type="ARBA" id="ARBA00022801"/>
    </source>
</evidence>
<evidence type="ECO:0000256" key="16">
    <source>
        <dbReference type="ARBA" id="ARBA00047594"/>
    </source>
</evidence>
<keyword evidence="7 17" id="KW-0378">Hydrolase</keyword>
<comment type="catalytic activity">
    <reaction evidence="16 17">
        <text>di-trans,octa-cis-undecaprenyl diphosphate + H2O = di-trans,octa-cis-undecaprenyl phosphate + phosphate + H(+)</text>
        <dbReference type="Rhea" id="RHEA:28094"/>
        <dbReference type="ChEBI" id="CHEBI:15377"/>
        <dbReference type="ChEBI" id="CHEBI:15378"/>
        <dbReference type="ChEBI" id="CHEBI:43474"/>
        <dbReference type="ChEBI" id="CHEBI:58405"/>
        <dbReference type="ChEBI" id="CHEBI:60392"/>
        <dbReference type="EC" id="3.6.1.27"/>
    </reaction>
</comment>
<organism evidence="18 19">
    <name type="scientific">Lysinibacillus xylanilyticus</name>
    <dbReference type="NCBI Taxonomy" id="582475"/>
    <lineage>
        <taxon>Bacteria</taxon>
        <taxon>Bacillati</taxon>
        <taxon>Bacillota</taxon>
        <taxon>Bacilli</taxon>
        <taxon>Bacillales</taxon>
        <taxon>Bacillaceae</taxon>
        <taxon>Lysinibacillus</taxon>
    </lineage>
</organism>
<dbReference type="EC" id="3.6.1.27" evidence="3 17"/>
<evidence type="ECO:0000313" key="18">
    <source>
        <dbReference type="EMBL" id="KMY30890.1"/>
    </source>
</evidence>
<dbReference type="GO" id="GO:0046677">
    <property type="term" value="P:response to antibiotic"/>
    <property type="evidence" value="ECO:0007669"/>
    <property type="project" value="UniProtKB-UniRule"/>
</dbReference>
<dbReference type="InterPro" id="IPR003824">
    <property type="entry name" value="UppP"/>
</dbReference>
<evidence type="ECO:0000256" key="15">
    <source>
        <dbReference type="ARBA" id="ARBA00032932"/>
    </source>
</evidence>
<reference evidence="19" key="1">
    <citation type="submission" date="2015-07" db="EMBL/GenBank/DDBJ databases">
        <authorList>
            <consortium name="Consortium for Microbial Forensics and Genomics (microFORGE)"/>
            <person name="Knight B.M."/>
            <person name="Roberts D.P."/>
            <person name="Lin D."/>
            <person name="Hari K."/>
            <person name="Fletcher J."/>
            <person name="Melcher U."/>
            <person name="Blagden T."/>
            <person name="Winegar R.A."/>
        </authorList>
    </citation>
    <scope>NUCLEOTIDE SEQUENCE [LARGE SCALE GENOMIC DNA]</scope>
    <source>
        <strain evidence="19">DSM 23493</strain>
    </source>
</reference>
<dbReference type="GO" id="GO:0008360">
    <property type="term" value="P:regulation of cell shape"/>
    <property type="evidence" value="ECO:0007669"/>
    <property type="project" value="UniProtKB-KW"/>
</dbReference>
<evidence type="ECO:0000256" key="10">
    <source>
        <dbReference type="ARBA" id="ARBA00022989"/>
    </source>
</evidence>
<feature type="transmembrane region" description="Helical" evidence="17">
    <location>
        <begin position="257"/>
        <end position="276"/>
    </location>
</feature>
<evidence type="ECO:0000256" key="1">
    <source>
        <dbReference type="ARBA" id="ARBA00004651"/>
    </source>
</evidence>
<keyword evidence="11 17" id="KW-0472">Membrane</keyword>
<gene>
    <name evidence="17" type="primary">uppP</name>
    <name evidence="18" type="ORF">ACZ11_14760</name>
</gene>
<dbReference type="NCBIfam" id="NF001390">
    <property type="entry name" value="PRK00281.1-4"/>
    <property type="match status" value="1"/>
</dbReference>